<reference evidence="2" key="2">
    <citation type="submission" date="2021-03" db="UniProtKB">
        <authorList>
            <consortium name="EnsemblPlants"/>
        </authorList>
    </citation>
    <scope>IDENTIFICATION</scope>
</reference>
<evidence type="ECO:0000313" key="3">
    <source>
        <dbReference type="Proteomes" id="UP000596661"/>
    </source>
</evidence>
<accession>A0A803PVJ9</accession>
<evidence type="ECO:0000256" key="1">
    <source>
        <dbReference type="SAM" id="Coils"/>
    </source>
</evidence>
<proteinExistence type="predicted"/>
<keyword evidence="3" id="KW-1185">Reference proteome</keyword>
<dbReference type="AlphaFoldDB" id="A0A803PVJ9"/>
<sequence>MITKKARGRTMLANLTRRNGDLIKINWNMNGQPISDDSVQFASFVGILVKEIVPYTLSDWRKMTPMMRDILWASIQGQLDDIIRENPNSQTTNNIDEDALTMLFGIPKSGRHIGQGRGISKSKVAVVNMFQDKIEAYNKELGSMKKQIAELFKLLKP</sequence>
<organism evidence="2 3">
    <name type="scientific">Cannabis sativa</name>
    <name type="common">Hemp</name>
    <name type="synonym">Marijuana</name>
    <dbReference type="NCBI Taxonomy" id="3483"/>
    <lineage>
        <taxon>Eukaryota</taxon>
        <taxon>Viridiplantae</taxon>
        <taxon>Streptophyta</taxon>
        <taxon>Embryophyta</taxon>
        <taxon>Tracheophyta</taxon>
        <taxon>Spermatophyta</taxon>
        <taxon>Magnoliopsida</taxon>
        <taxon>eudicotyledons</taxon>
        <taxon>Gunneridae</taxon>
        <taxon>Pentapetalae</taxon>
        <taxon>rosids</taxon>
        <taxon>fabids</taxon>
        <taxon>Rosales</taxon>
        <taxon>Cannabaceae</taxon>
        <taxon>Cannabis</taxon>
    </lineage>
</organism>
<dbReference type="Gramene" id="evm.model.06.169">
    <property type="protein sequence ID" value="cds.evm.model.06.169"/>
    <property type="gene ID" value="evm.TU.06.169"/>
</dbReference>
<protein>
    <submittedName>
        <fullName evidence="2">Uncharacterized protein</fullName>
    </submittedName>
</protein>
<evidence type="ECO:0000313" key="2">
    <source>
        <dbReference type="EnsemblPlants" id="cds.evm.model.06.169"/>
    </source>
</evidence>
<dbReference type="EMBL" id="UZAU01000554">
    <property type="status" value="NOT_ANNOTATED_CDS"/>
    <property type="molecule type" value="Genomic_DNA"/>
</dbReference>
<dbReference type="EnsemblPlants" id="evm.model.06.169">
    <property type="protein sequence ID" value="cds.evm.model.06.169"/>
    <property type="gene ID" value="evm.TU.06.169"/>
</dbReference>
<reference evidence="2" key="1">
    <citation type="submission" date="2018-11" db="EMBL/GenBank/DDBJ databases">
        <authorList>
            <person name="Grassa J C."/>
        </authorList>
    </citation>
    <scope>NUCLEOTIDE SEQUENCE [LARGE SCALE GENOMIC DNA]</scope>
</reference>
<dbReference type="Proteomes" id="UP000596661">
    <property type="component" value="Chromosome 6"/>
</dbReference>
<keyword evidence="1" id="KW-0175">Coiled coil</keyword>
<feature type="coiled-coil region" evidence="1">
    <location>
        <begin position="127"/>
        <end position="154"/>
    </location>
</feature>
<name>A0A803PVJ9_CANSA</name>